<sequence>MSLIKGVYDGHDEVGIGMLDDGVFDGSDEFGNGMHDEVGTGMPGEGVCDGPDEFTDLHDEGGNGTSRVTNRAIERAPDKVAERAVNEENDELVETDYEQEEEDIAVDTCVDPTRDWDSLRNPEIPREECGSCFEFDCEDDDLRNLDDFDDKEVEGGQPRNFIKTKYYEFDHVHDMANPIFKIGMEFGSAYVFKKAIRAHSIKHRRNNKFQKNDPNRVKPVCKDKGCNWFVFASWLGDHKTFKIKFMVDAHSYAMTFKNMFVNSKMIADKYLGQWREKPNWNFVGMSQQLRSDTNVDASIWQCYRARIRAKELIQGSIKDQYSKLWEYCTEVRRMNSRSSVIIKCSSEDGDVNPKFIRLYICLHDLKKGWKEGRKDVSVLLD</sequence>
<evidence type="ECO:0000259" key="1">
    <source>
        <dbReference type="Pfam" id="PF03108"/>
    </source>
</evidence>
<feature type="domain" description="Transposase MuDR plant" evidence="1">
    <location>
        <begin position="180"/>
        <end position="243"/>
    </location>
</feature>
<evidence type="ECO:0000313" key="2">
    <source>
        <dbReference type="EMBL" id="KAI9184814.1"/>
    </source>
</evidence>
<organism evidence="2 3">
    <name type="scientific">Acer negundo</name>
    <name type="common">Box elder</name>
    <dbReference type="NCBI Taxonomy" id="4023"/>
    <lineage>
        <taxon>Eukaryota</taxon>
        <taxon>Viridiplantae</taxon>
        <taxon>Streptophyta</taxon>
        <taxon>Embryophyta</taxon>
        <taxon>Tracheophyta</taxon>
        <taxon>Spermatophyta</taxon>
        <taxon>Magnoliopsida</taxon>
        <taxon>eudicotyledons</taxon>
        <taxon>Gunneridae</taxon>
        <taxon>Pentapetalae</taxon>
        <taxon>rosids</taxon>
        <taxon>malvids</taxon>
        <taxon>Sapindales</taxon>
        <taxon>Sapindaceae</taxon>
        <taxon>Hippocastanoideae</taxon>
        <taxon>Acereae</taxon>
        <taxon>Acer</taxon>
    </lineage>
</organism>
<dbReference type="AlphaFoldDB" id="A0AAD5J2A9"/>
<dbReference type="InterPro" id="IPR004332">
    <property type="entry name" value="Transposase_MuDR"/>
</dbReference>
<dbReference type="Pfam" id="PF03108">
    <property type="entry name" value="DBD_Tnp_Mut"/>
    <property type="match status" value="1"/>
</dbReference>
<keyword evidence="3" id="KW-1185">Reference proteome</keyword>
<accession>A0AAD5J2A9</accession>
<reference evidence="2" key="2">
    <citation type="submission" date="2023-02" db="EMBL/GenBank/DDBJ databases">
        <authorList>
            <person name="Swenson N.G."/>
            <person name="Wegrzyn J.L."/>
            <person name="Mcevoy S.L."/>
        </authorList>
    </citation>
    <scope>NUCLEOTIDE SEQUENCE</scope>
    <source>
        <strain evidence="2">91603</strain>
        <tissue evidence="2">Leaf</tissue>
    </source>
</reference>
<dbReference type="PANTHER" id="PTHR31973:SF199">
    <property type="entry name" value="SWIM-TYPE DOMAIN-CONTAINING PROTEIN"/>
    <property type="match status" value="1"/>
</dbReference>
<reference evidence="2" key="1">
    <citation type="journal article" date="2022" name="Plant J.">
        <title>Strategies of tolerance reflected in two North American maple genomes.</title>
        <authorList>
            <person name="McEvoy S.L."/>
            <person name="Sezen U.U."/>
            <person name="Trouern-Trend A."/>
            <person name="McMahon S.M."/>
            <person name="Schaberg P.G."/>
            <person name="Yang J."/>
            <person name="Wegrzyn J.L."/>
            <person name="Swenson N.G."/>
        </authorList>
    </citation>
    <scope>NUCLEOTIDE SEQUENCE</scope>
    <source>
        <strain evidence="2">91603</strain>
    </source>
</reference>
<proteinExistence type="predicted"/>
<evidence type="ECO:0000313" key="3">
    <source>
        <dbReference type="Proteomes" id="UP001064489"/>
    </source>
</evidence>
<dbReference type="Proteomes" id="UP001064489">
    <property type="component" value="Chromosome 3"/>
</dbReference>
<dbReference type="PANTHER" id="PTHR31973">
    <property type="entry name" value="POLYPROTEIN, PUTATIVE-RELATED"/>
    <property type="match status" value="1"/>
</dbReference>
<protein>
    <recommendedName>
        <fullName evidence="1">Transposase MuDR plant domain-containing protein</fullName>
    </recommendedName>
</protein>
<gene>
    <name evidence="2" type="ORF">LWI28_001321</name>
</gene>
<dbReference type="EMBL" id="JAJSOW010000100">
    <property type="protein sequence ID" value="KAI9184814.1"/>
    <property type="molecule type" value="Genomic_DNA"/>
</dbReference>
<name>A0AAD5J2A9_ACENE</name>
<comment type="caution">
    <text evidence="2">The sequence shown here is derived from an EMBL/GenBank/DDBJ whole genome shotgun (WGS) entry which is preliminary data.</text>
</comment>